<comment type="caution">
    <text evidence="1">The sequence shown here is derived from an EMBL/GenBank/DDBJ whole genome shotgun (WGS) entry which is preliminary data.</text>
</comment>
<evidence type="ECO:0000313" key="2">
    <source>
        <dbReference type="Proteomes" id="UP000283530"/>
    </source>
</evidence>
<dbReference type="AlphaFoldDB" id="A0A3S3MDX8"/>
<reference evidence="1 2" key="1">
    <citation type="journal article" date="2019" name="Nat. Plants">
        <title>Stout camphor tree genome fills gaps in understanding of flowering plant genome evolution.</title>
        <authorList>
            <person name="Chaw S.M."/>
            <person name="Liu Y.C."/>
            <person name="Wu Y.W."/>
            <person name="Wang H.Y."/>
            <person name="Lin C.I."/>
            <person name="Wu C.S."/>
            <person name="Ke H.M."/>
            <person name="Chang L.Y."/>
            <person name="Hsu C.Y."/>
            <person name="Yang H.T."/>
            <person name="Sudianto E."/>
            <person name="Hsu M.H."/>
            <person name="Wu K.P."/>
            <person name="Wang L.N."/>
            <person name="Leebens-Mack J.H."/>
            <person name="Tsai I.J."/>
        </authorList>
    </citation>
    <scope>NUCLEOTIDE SEQUENCE [LARGE SCALE GENOMIC DNA]</scope>
    <source>
        <strain evidence="2">cv. Chaw 1501</strain>
        <tissue evidence="1">Young leaves</tissue>
    </source>
</reference>
<name>A0A3S3MDX8_9MAGN</name>
<protein>
    <submittedName>
        <fullName evidence="1">Uncharacterized protein</fullName>
    </submittedName>
</protein>
<organism evidence="1 2">
    <name type="scientific">Cinnamomum micranthum f. kanehirae</name>
    <dbReference type="NCBI Taxonomy" id="337451"/>
    <lineage>
        <taxon>Eukaryota</taxon>
        <taxon>Viridiplantae</taxon>
        <taxon>Streptophyta</taxon>
        <taxon>Embryophyta</taxon>
        <taxon>Tracheophyta</taxon>
        <taxon>Spermatophyta</taxon>
        <taxon>Magnoliopsida</taxon>
        <taxon>Magnoliidae</taxon>
        <taxon>Laurales</taxon>
        <taxon>Lauraceae</taxon>
        <taxon>Cinnamomum</taxon>
    </lineage>
</organism>
<dbReference type="OrthoDB" id="1921208at2759"/>
<keyword evidence="2" id="KW-1185">Reference proteome</keyword>
<gene>
    <name evidence="1" type="ORF">CKAN_01056500</name>
</gene>
<dbReference type="Proteomes" id="UP000283530">
    <property type="component" value="Unassembled WGS sequence"/>
</dbReference>
<dbReference type="EMBL" id="QPKB01000004">
    <property type="protein sequence ID" value="RWR81860.1"/>
    <property type="molecule type" value="Genomic_DNA"/>
</dbReference>
<proteinExistence type="predicted"/>
<accession>A0A3S3MDX8</accession>
<sequence length="360" mass="40837">MGCLLCVHPELSLEIINYFLVHLEGFSQNIVGDWRFRSKYGVSNGDYSWILTAETGNSYSRCVANIGLEVNEVYWEDKHITLVEDLGYECIIVLVGEDKADVERPFEDCQYLCGTWVRVRRVLSIRRKRTKEIPRVLSPGIWFTRALVTLNPTLFIVSLGLSKPDKKKSFAVTSFMALQTNPFTSTAKSNYNHCIISKIFPMIASLKKLLSDAIVSLRVTNSDVCDLPLLYSLGRCPIGSTPAHAEALHCHDLGLCSPVLLGWLRSKHCISNGDHTWVLTVETCNGYSRCMSNIGLEVNEVYWEDEHISHVEDLAYESIIVLVGEDNAHVERPFDHRQYLCGTRVGVRRVLSIRRFVYTN</sequence>
<evidence type="ECO:0000313" key="1">
    <source>
        <dbReference type="EMBL" id="RWR81860.1"/>
    </source>
</evidence>